<evidence type="ECO:0000313" key="2">
    <source>
        <dbReference type="EMBL" id="CAH0417502.1"/>
    </source>
</evidence>
<feature type="domain" description="HTH cro/C1-type" evidence="1">
    <location>
        <begin position="43"/>
        <end position="64"/>
    </location>
</feature>
<name>A0ABN8BNG5_9LACO</name>
<keyword evidence="3" id="KW-1185">Reference proteome</keyword>
<reference evidence="2 3" key="1">
    <citation type="submission" date="2021-11" db="EMBL/GenBank/DDBJ databases">
        <authorList>
            <person name="Depoorter E."/>
        </authorList>
    </citation>
    <scope>NUCLEOTIDE SEQUENCE [LARGE SCALE GENOMIC DNA]</scope>
    <source>
        <strain evidence="2 3">LMG 24289</strain>
    </source>
</reference>
<accession>A0ABN8BNG5</accession>
<protein>
    <recommendedName>
        <fullName evidence="1">HTH cro/C1-type domain-containing protein</fullName>
    </recommendedName>
</protein>
<dbReference type="InterPro" id="IPR001387">
    <property type="entry name" value="Cro/C1-type_HTH"/>
</dbReference>
<dbReference type="Gene3D" id="1.10.260.40">
    <property type="entry name" value="lambda repressor-like DNA-binding domains"/>
    <property type="match status" value="1"/>
</dbReference>
<evidence type="ECO:0000259" key="1">
    <source>
        <dbReference type="PROSITE" id="PS50943"/>
    </source>
</evidence>
<evidence type="ECO:0000313" key="3">
    <source>
        <dbReference type="Proteomes" id="UP000789707"/>
    </source>
</evidence>
<proteinExistence type="predicted"/>
<organism evidence="2 3">
    <name type="scientific">Periweissella fabaria</name>
    <dbReference type="NCBI Taxonomy" id="546157"/>
    <lineage>
        <taxon>Bacteria</taxon>
        <taxon>Bacillati</taxon>
        <taxon>Bacillota</taxon>
        <taxon>Bacilli</taxon>
        <taxon>Lactobacillales</taxon>
        <taxon>Lactobacillaceae</taxon>
        <taxon>Periweissella</taxon>
    </lineage>
</organism>
<sequence length="115" mass="13434">MSETFKERVIKVWKEKRPDIKSVRKLEMEIGLSNGSIASWNTSKPTEDKIKKVASFFKIPVSYLLNETDDMTPSASEKHIPDISTDDVFFFEGQEVDEDTMEYIRETLRRIKKNN</sequence>
<comment type="caution">
    <text evidence="2">The sequence shown here is derived from an EMBL/GenBank/DDBJ whole genome shotgun (WGS) entry which is preliminary data.</text>
</comment>
<dbReference type="RefSeq" id="WP_230097523.1">
    <property type="nucleotide sequence ID" value="NZ_CAKKNS010000010.1"/>
</dbReference>
<dbReference type="Proteomes" id="UP000789707">
    <property type="component" value="Unassembled WGS sequence"/>
</dbReference>
<dbReference type="PROSITE" id="PS50943">
    <property type="entry name" value="HTH_CROC1"/>
    <property type="match status" value="1"/>
</dbReference>
<gene>
    <name evidence="2" type="ORF">WFA24289_01844</name>
</gene>
<dbReference type="InterPro" id="IPR010982">
    <property type="entry name" value="Lambda_DNA-bd_dom_sf"/>
</dbReference>
<dbReference type="EMBL" id="CAKKNS010000010">
    <property type="protein sequence ID" value="CAH0417502.1"/>
    <property type="molecule type" value="Genomic_DNA"/>
</dbReference>